<dbReference type="PANTHER" id="PTHR11241:SF0">
    <property type="entry name" value="DEOXYURIDINE 5'-TRIPHOSPHATE NUCLEOTIDOHYDROLASE"/>
    <property type="match status" value="1"/>
</dbReference>
<dbReference type="NCBIfam" id="TIGR00576">
    <property type="entry name" value="dut"/>
    <property type="match status" value="1"/>
</dbReference>
<dbReference type="OrthoDB" id="9809956at2"/>
<evidence type="ECO:0000256" key="4">
    <source>
        <dbReference type="ARBA" id="ARBA00047686"/>
    </source>
</evidence>
<accession>A0A109JK71</accession>
<dbReference type="InterPro" id="IPR036157">
    <property type="entry name" value="dUTPase-like_sf"/>
</dbReference>
<comment type="similarity">
    <text evidence="1 5">Belongs to the dUTPase family.</text>
</comment>
<comment type="cofactor">
    <cofactor evidence="5">
        <name>Mg(2+)</name>
        <dbReference type="ChEBI" id="CHEBI:18420"/>
    </cofactor>
</comment>
<dbReference type="SUPFAM" id="SSF51283">
    <property type="entry name" value="dUTPase-like"/>
    <property type="match status" value="1"/>
</dbReference>
<protein>
    <recommendedName>
        <fullName evidence="5">Deoxyuridine 5'-triphosphate nucleotidohydrolase</fullName>
        <shortName evidence="5">dUTPase</shortName>
        <ecNumber evidence="5">3.6.1.23</ecNumber>
    </recommendedName>
    <alternativeName>
        <fullName evidence="5">dUTP pyrophosphatase</fullName>
    </alternativeName>
</protein>
<comment type="caution">
    <text evidence="5">Lacks conserved residue(s) required for the propagation of feature annotation.</text>
</comment>
<dbReference type="RefSeq" id="WP_018855164.1">
    <property type="nucleotide sequence ID" value="NZ_JBBNAS010000500.1"/>
</dbReference>
<name>A0A109JK71_9HYPH</name>
<dbReference type="PANTHER" id="PTHR11241">
    <property type="entry name" value="DEOXYURIDINE 5'-TRIPHOSPHATE NUCLEOTIDOHYDROLASE"/>
    <property type="match status" value="1"/>
</dbReference>
<feature type="binding site" evidence="5">
    <location>
        <position position="89"/>
    </location>
    <ligand>
        <name>substrate</name>
    </ligand>
</feature>
<dbReference type="GO" id="GO:0000287">
    <property type="term" value="F:magnesium ion binding"/>
    <property type="evidence" value="ECO:0007669"/>
    <property type="project" value="UniProtKB-UniRule"/>
</dbReference>
<evidence type="ECO:0000256" key="3">
    <source>
        <dbReference type="ARBA" id="ARBA00023080"/>
    </source>
</evidence>
<keyword evidence="3 5" id="KW-0546">Nucleotide metabolism</keyword>
<evidence type="ECO:0000313" key="8">
    <source>
        <dbReference type="Proteomes" id="UP000068164"/>
    </source>
</evidence>
<feature type="binding site" evidence="5">
    <location>
        <begin position="76"/>
        <end position="78"/>
    </location>
    <ligand>
        <name>substrate</name>
    </ligand>
</feature>
<dbReference type="GO" id="GO:0006226">
    <property type="term" value="P:dUMP biosynthetic process"/>
    <property type="evidence" value="ECO:0007669"/>
    <property type="project" value="UniProtKB-UniRule"/>
</dbReference>
<keyword evidence="5" id="KW-0460">Magnesium</keyword>
<dbReference type="Pfam" id="PF00692">
    <property type="entry name" value="dUTPase"/>
    <property type="match status" value="1"/>
</dbReference>
<dbReference type="AlphaFoldDB" id="A0A109JK71"/>
<evidence type="ECO:0000256" key="2">
    <source>
        <dbReference type="ARBA" id="ARBA00022801"/>
    </source>
</evidence>
<dbReference type="Gene3D" id="2.70.40.10">
    <property type="match status" value="1"/>
</dbReference>
<comment type="function">
    <text evidence="5">This enzyme is involved in nucleotide metabolism: it produces dUMP, the immediate precursor of thymidine nucleotides and it decreases the intracellular concentration of dUTP so that uracil cannot be incorporated into DNA.</text>
</comment>
<feature type="domain" description="dUTPase-like" evidence="6">
    <location>
        <begin position="23"/>
        <end position="155"/>
    </location>
</feature>
<dbReference type="GO" id="GO:0004170">
    <property type="term" value="F:dUTP diphosphatase activity"/>
    <property type="evidence" value="ECO:0007669"/>
    <property type="project" value="UniProtKB-UniRule"/>
</dbReference>
<keyword evidence="2 5" id="KW-0378">Hydrolase</keyword>
<dbReference type="InterPro" id="IPR033704">
    <property type="entry name" value="dUTPase_trimeric"/>
</dbReference>
<gene>
    <name evidence="5" type="primary">dut</name>
    <name evidence="7" type="ORF">AS026_09245</name>
</gene>
<dbReference type="CDD" id="cd07557">
    <property type="entry name" value="trimeric_dUTPase"/>
    <property type="match status" value="1"/>
</dbReference>
<dbReference type="EMBL" id="LNCD01000085">
    <property type="protein sequence ID" value="KWV50384.1"/>
    <property type="molecule type" value="Genomic_DNA"/>
</dbReference>
<evidence type="ECO:0000313" key="7">
    <source>
        <dbReference type="EMBL" id="KWV50384.1"/>
    </source>
</evidence>
<dbReference type="UniPathway" id="UPA00610">
    <property type="reaction ID" value="UER00666"/>
</dbReference>
<comment type="pathway">
    <text evidence="5">Pyrimidine metabolism; dUMP biosynthesis; dUMP from dCTP (dUTP route): step 2/2.</text>
</comment>
<dbReference type="EC" id="3.6.1.23" evidence="5"/>
<feature type="binding site" evidence="5">
    <location>
        <begin position="93"/>
        <end position="95"/>
    </location>
    <ligand>
        <name>substrate</name>
    </ligand>
</feature>
<dbReference type="NCBIfam" id="NF001862">
    <property type="entry name" value="PRK00601.1"/>
    <property type="match status" value="1"/>
</dbReference>
<evidence type="ECO:0000256" key="5">
    <source>
        <dbReference type="HAMAP-Rule" id="MF_00116"/>
    </source>
</evidence>
<proteinExistence type="inferred from homology"/>
<dbReference type="InterPro" id="IPR008181">
    <property type="entry name" value="dUTPase"/>
</dbReference>
<evidence type="ECO:0000256" key="1">
    <source>
        <dbReference type="ARBA" id="ARBA00006581"/>
    </source>
</evidence>
<dbReference type="GO" id="GO:0046081">
    <property type="term" value="P:dUTP catabolic process"/>
    <property type="evidence" value="ECO:0007669"/>
    <property type="project" value="InterPro"/>
</dbReference>
<dbReference type="InterPro" id="IPR029054">
    <property type="entry name" value="dUTPase-like"/>
</dbReference>
<reference evidence="7 8" key="1">
    <citation type="submission" date="2015-11" db="EMBL/GenBank/DDBJ databases">
        <title>Draft Genome Sequence of the Strain BR 10423 (Rhizobium sp.) isolated from nodules of Mimosa pudica.</title>
        <authorList>
            <person name="Barauna A.C."/>
            <person name="Zilli J.E."/>
            <person name="Simoes-Araujo J.L."/>
            <person name="Reis V.M."/>
            <person name="James E.K."/>
            <person name="Reis F.B.Jr."/>
            <person name="Rouws L.F."/>
            <person name="Passos S.R."/>
            <person name="Gois S.R."/>
        </authorList>
    </citation>
    <scope>NUCLEOTIDE SEQUENCE [LARGE SCALE GENOMIC DNA]</scope>
    <source>
        <strain evidence="7 8">BR10423</strain>
    </source>
</reference>
<dbReference type="HAMAP" id="MF_00116">
    <property type="entry name" value="dUTPase_bact"/>
    <property type="match status" value="1"/>
</dbReference>
<keyword evidence="8" id="KW-1185">Reference proteome</keyword>
<evidence type="ECO:0000259" key="6">
    <source>
        <dbReference type="Pfam" id="PF00692"/>
    </source>
</evidence>
<comment type="caution">
    <text evidence="7">The sequence shown here is derived from an EMBL/GenBank/DDBJ whole genome shotgun (WGS) entry which is preliminary data.</text>
</comment>
<comment type="catalytic activity">
    <reaction evidence="4 5">
        <text>dUTP + H2O = dUMP + diphosphate + H(+)</text>
        <dbReference type="Rhea" id="RHEA:10248"/>
        <dbReference type="ChEBI" id="CHEBI:15377"/>
        <dbReference type="ChEBI" id="CHEBI:15378"/>
        <dbReference type="ChEBI" id="CHEBI:33019"/>
        <dbReference type="ChEBI" id="CHEBI:61555"/>
        <dbReference type="ChEBI" id="CHEBI:246422"/>
        <dbReference type="EC" id="3.6.1.23"/>
    </reaction>
</comment>
<sequence>MTIHTDTRPTLNIIRLANGQGLDLPTYESKGAAGMDLRAAVDADAPTILQPGKRALVPTGFVFEIPEGFEGQVRPRSGLAFKHGLTCLNTPGTIDSDYRGEVKVLLINLGEEPFEITRGMRIAQMVIAPAIQAHICEISEASATARGAGGFGSTGV</sequence>
<keyword evidence="5" id="KW-0479">Metal-binding</keyword>
<organism evidence="7 8">
    <name type="scientific">Rhizobium altiplani</name>
    <dbReference type="NCBI Taxonomy" id="1864509"/>
    <lineage>
        <taxon>Bacteria</taxon>
        <taxon>Pseudomonadati</taxon>
        <taxon>Pseudomonadota</taxon>
        <taxon>Alphaproteobacteria</taxon>
        <taxon>Hyphomicrobiales</taxon>
        <taxon>Rhizobiaceae</taxon>
        <taxon>Rhizobium/Agrobacterium group</taxon>
        <taxon>Rhizobium</taxon>
    </lineage>
</organism>
<dbReference type="Proteomes" id="UP000068164">
    <property type="component" value="Unassembled WGS sequence"/>
</dbReference>